<gene>
    <name evidence="3" type="ORF">CTOB1V02_LOCUS5124</name>
</gene>
<dbReference type="OrthoDB" id="1845386at2759"/>
<dbReference type="GO" id="GO:0005829">
    <property type="term" value="C:cytosol"/>
    <property type="evidence" value="ECO:0007669"/>
    <property type="project" value="TreeGrafter"/>
</dbReference>
<dbReference type="EMBL" id="OB661071">
    <property type="protein sequence ID" value="CAD7227216.1"/>
    <property type="molecule type" value="Genomic_DNA"/>
</dbReference>
<dbReference type="SUPFAM" id="SSF110004">
    <property type="entry name" value="Glycolipid transfer protein, GLTP"/>
    <property type="match status" value="1"/>
</dbReference>
<organism evidence="3">
    <name type="scientific">Cyprideis torosa</name>
    <dbReference type="NCBI Taxonomy" id="163714"/>
    <lineage>
        <taxon>Eukaryota</taxon>
        <taxon>Metazoa</taxon>
        <taxon>Ecdysozoa</taxon>
        <taxon>Arthropoda</taxon>
        <taxon>Crustacea</taxon>
        <taxon>Oligostraca</taxon>
        <taxon>Ostracoda</taxon>
        <taxon>Podocopa</taxon>
        <taxon>Podocopida</taxon>
        <taxon>Cytherocopina</taxon>
        <taxon>Cytheroidea</taxon>
        <taxon>Cytherideidae</taxon>
        <taxon>Cyprideis</taxon>
    </lineage>
</organism>
<keyword evidence="1" id="KW-0813">Transport</keyword>
<feature type="region of interest" description="Disordered" evidence="2">
    <location>
        <begin position="209"/>
        <end position="236"/>
    </location>
</feature>
<dbReference type="Pfam" id="PF08718">
    <property type="entry name" value="GLTP"/>
    <property type="match status" value="1"/>
</dbReference>
<proteinExistence type="predicted"/>
<dbReference type="PANTHER" id="PTHR10219:SF25">
    <property type="entry name" value="PLECKSTRIN HOMOLOGY DOMAIN-CONTAINING FAMILY A MEMBER 8"/>
    <property type="match status" value="1"/>
</dbReference>
<evidence type="ECO:0000313" key="3">
    <source>
        <dbReference type="EMBL" id="CAD7227216.1"/>
    </source>
</evidence>
<dbReference type="Gene3D" id="1.10.3520.10">
    <property type="entry name" value="Glycolipid transfer protein"/>
    <property type="match status" value="1"/>
</dbReference>
<feature type="compositionally biased region" description="Basic and acidic residues" evidence="2">
    <location>
        <begin position="209"/>
        <end position="222"/>
    </location>
</feature>
<feature type="region of interest" description="Disordered" evidence="2">
    <location>
        <begin position="54"/>
        <end position="78"/>
    </location>
</feature>
<dbReference type="GO" id="GO:1902388">
    <property type="term" value="F:ceramide 1-phosphate transfer activity"/>
    <property type="evidence" value="ECO:0007669"/>
    <property type="project" value="TreeGrafter"/>
</dbReference>
<feature type="region of interest" description="Disordered" evidence="2">
    <location>
        <begin position="101"/>
        <end position="140"/>
    </location>
</feature>
<dbReference type="AlphaFoldDB" id="A0A7R8WE40"/>
<protein>
    <submittedName>
        <fullName evidence="3">Uncharacterized protein</fullName>
    </submittedName>
</protein>
<dbReference type="PANTHER" id="PTHR10219">
    <property type="entry name" value="GLYCOLIPID TRANSFER PROTEIN-RELATED"/>
    <property type="match status" value="1"/>
</dbReference>
<dbReference type="GO" id="GO:0016020">
    <property type="term" value="C:membrane"/>
    <property type="evidence" value="ECO:0007669"/>
    <property type="project" value="TreeGrafter"/>
</dbReference>
<dbReference type="InterPro" id="IPR014830">
    <property type="entry name" value="Glycolipid_transfer_prot_dom"/>
</dbReference>
<dbReference type="InterPro" id="IPR036497">
    <property type="entry name" value="GLTP_sf"/>
</dbReference>
<evidence type="ECO:0000256" key="2">
    <source>
        <dbReference type="SAM" id="MobiDB-lite"/>
    </source>
</evidence>
<dbReference type="GO" id="GO:1902387">
    <property type="term" value="F:ceramide 1-phosphate binding"/>
    <property type="evidence" value="ECO:0007669"/>
    <property type="project" value="TreeGrafter"/>
</dbReference>
<accession>A0A7R8WE40</accession>
<feature type="compositionally biased region" description="Polar residues" evidence="2">
    <location>
        <begin position="101"/>
        <end position="114"/>
    </location>
</feature>
<reference evidence="3" key="1">
    <citation type="submission" date="2020-11" db="EMBL/GenBank/DDBJ databases">
        <authorList>
            <person name="Tran Van P."/>
        </authorList>
    </citation>
    <scope>NUCLEOTIDE SEQUENCE</scope>
</reference>
<name>A0A7R8WE40_9CRUS</name>
<evidence type="ECO:0000256" key="1">
    <source>
        <dbReference type="ARBA" id="ARBA00022448"/>
    </source>
</evidence>
<sequence length="384" mass="42631">MDAALLLAAETLSTGSSSTAIKEQLKAELDELLANDCFLCGDNAIDTIDLPLVSPTRGSKEVGPHVSISPSQSSETRNKIVGMTLKPQKSVLRIWKLSFTDSKPESNGTSSPESLPTDGRSSSASSSSDERSSSRASTSERSIHVTIFETPEIIFPDVDRDNDIPILPFLAASKVVASLFDLFGKLFLPLKYDMLGNVSKLEKARSQYMQEKEAGKLDRETQADNEESTSGSSDQRVVNEPKLLQLIEAEGSPTGVATDALLWLKRGLDLLHSFFRGILETQGTQFQEEDIRPLLENTYERKLKDYHSWIVQKFFYMVSKSIPYRSELLRSLANGNDANVPEMLQRMKIFLDSLFPILELISERYLALGLNTTTKAWKLPSLSL</sequence>